<evidence type="ECO:0000256" key="3">
    <source>
        <dbReference type="ARBA" id="ARBA00022473"/>
    </source>
</evidence>
<dbReference type="GO" id="GO:0030514">
    <property type="term" value="P:negative regulation of BMP signaling pathway"/>
    <property type="evidence" value="ECO:0007669"/>
    <property type="project" value="InterPro"/>
</dbReference>
<sequence length="279" mass="31643">MLFSLYVYYWAGCVLFCPVSRATFPETSHKTPAPKTGAKKNHNDNNNNEKLNSEAAAQEIPDFQFLRAKQASSPLQPIRPYTLSITHEDYNYQPKPKHLKPARLLRVLGASFDPFWMSVEKPFASEPHETNGSFSNSSPELVEGAARYQRKLEKEAQEVDLDWFGSAEKDRFRAWLVQMASCRLTHRWVDLGPVFWPRWIRHTDCEEDSAGPSCSFPAGMTCKRAQVTQIKILAWHCWFGLGGVGGLGEGAEASEAKQQHCVWRQVPYPVVTACKCMCR</sequence>
<proteinExistence type="inferred from homology"/>
<keyword evidence="10" id="KW-1185">Reference proteome</keyword>
<comment type="caution">
    <text evidence="9">The sequence shown here is derived from an EMBL/GenBank/DDBJ whole genome shotgun (WGS) entry which is preliminary data.</text>
</comment>
<evidence type="ECO:0000256" key="7">
    <source>
        <dbReference type="SAM" id="MobiDB-lite"/>
    </source>
</evidence>
<feature type="signal peptide" evidence="8">
    <location>
        <begin position="1"/>
        <end position="22"/>
    </location>
</feature>
<evidence type="ECO:0000256" key="5">
    <source>
        <dbReference type="ARBA" id="ARBA00022729"/>
    </source>
</evidence>
<dbReference type="EMBL" id="SCEB01011703">
    <property type="protein sequence ID" value="RXM90904.1"/>
    <property type="molecule type" value="Genomic_DNA"/>
</dbReference>
<protein>
    <submittedName>
        <fullName evidence="9">Noggin-2</fullName>
    </submittedName>
</protein>
<dbReference type="Gene3D" id="2.10.90.10">
    <property type="entry name" value="Cystine-knot cytokines"/>
    <property type="match status" value="1"/>
</dbReference>
<dbReference type="AlphaFoldDB" id="A0A444URV4"/>
<evidence type="ECO:0000313" key="10">
    <source>
        <dbReference type="Proteomes" id="UP000289886"/>
    </source>
</evidence>
<dbReference type="SUPFAM" id="SSF57501">
    <property type="entry name" value="Cystine-knot cytokines"/>
    <property type="match status" value="1"/>
</dbReference>
<keyword evidence="3" id="KW-0217">Developmental protein</keyword>
<dbReference type="GO" id="GO:0045596">
    <property type="term" value="P:negative regulation of cell differentiation"/>
    <property type="evidence" value="ECO:0007669"/>
    <property type="project" value="InterPro"/>
</dbReference>
<reference evidence="9 10" key="1">
    <citation type="submission" date="2019-01" db="EMBL/GenBank/DDBJ databases">
        <title>Draft Genome and Complete Hox-Cluster Characterization of the Sterlet Sturgeon (Acipenser ruthenus).</title>
        <authorList>
            <person name="Wei Q."/>
        </authorList>
    </citation>
    <scope>NUCLEOTIDE SEQUENCE [LARGE SCALE GENOMIC DNA]</scope>
    <source>
        <strain evidence="9">WHYD16114868_AA</strain>
        <tissue evidence="9">Blood</tissue>
    </source>
</reference>
<dbReference type="Proteomes" id="UP000289886">
    <property type="component" value="Unassembled WGS sequence"/>
</dbReference>
<keyword evidence="4" id="KW-0964">Secreted</keyword>
<dbReference type="PANTHER" id="PTHR10494">
    <property type="entry name" value="BONE MORPHOGENETIC PROTEIN INHIBITOR, NOGGIN"/>
    <property type="match status" value="1"/>
</dbReference>
<dbReference type="InterPro" id="IPR029034">
    <property type="entry name" value="Cystine-knot_cytokine"/>
</dbReference>
<organism evidence="9 10">
    <name type="scientific">Acipenser ruthenus</name>
    <name type="common">Sterlet sturgeon</name>
    <dbReference type="NCBI Taxonomy" id="7906"/>
    <lineage>
        <taxon>Eukaryota</taxon>
        <taxon>Metazoa</taxon>
        <taxon>Chordata</taxon>
        <taxon>Craniata</taxon>
        <taxon>Vertebrata</taxon>
        <taxon>Euteleostomi</taxon>
        <taxon>Actinopterygii</taxon>
        <taxon>Chondrostei</taxon>
        <taxon>Acipenseriformes</taxon>
        <taxon>Acipenseridae</taxon>
        <taxon>Acipenser</taxon>
    </lineage>
</organism>
<feature type="region of interest" description="Disordered" evidence="7">
    <location>
        <begin position="25"/>
        <end position="49"/>
    </location>
</feature>
<dbReference type="GO" id="GO:0009953">
    <property type="term" value="P:dorsal/ventral pattern formation"/>
    <property type="evidence" value="ECO:0007669"/>
    <property type="project" value="TreeGrafter"/>
</dbReference>
<dbReference type="Pfam" id="PF05806">
    <property type="entry name" value="Noggin"/>
    <property type="match status" value="1"/>
</dbReference>
<gene>
    <name evidence="9" type="ORF">EOD39_21730</name>
</gene>
<accession>A0A444URV4</accession>
<dbReference type="GO" id="GO:0051216">
    <property type="term" value="P:cartilage development"/>
    <property type="evidence" value="ECO:0007669"/>
    <property type="project" value="UniProtKB-KW"/>
</dbReference>
<comment type="subcellular location">
    <subcellularLocation>
        <location evidence="1">Secreted</location>
    </subcellularLocation>
</comment>
<name>A0A444URV4_ACIRT</name>
<evidence type="ECO:0000256" key="8">
    <source>
        <dbReference type="SAM" id="SignalP"/>
    </source>
</evidence>
<dbReference type="Gene3D" id="1.10.287.520">
    <property type="entry name" value="Helix hairpin bin"/>
    <property type="match status" value="1"/>
</dbReference>
<keyword evidence="6" id="KW-0891">Chondrogenesis</keyword>
<evidence type="ECO:0000256" key="2">
    <source>
        <dbReference type="ARBA" id="ARBA00007480"/>
    </source>
</evidence>
<evidence type="ECO:0000313" key="9">
    <source>
        <dbReference type="EMBL" id="RXM90904.1"/>
    </source>
</evidence>
<dbReference type="GO" id="GO:0005615">
    <property type="term" value="C:extracellular space"/>
    <property type="evidence" value="ECO:0007669"/>
    <property type="project" value="TreeGrafter"/>
</dbReference>
<evidence type="ECO:0000256" key="6">
    <source>
        <dbReference type="ARBA" id="ARBA00023188"/>
    </source>
</evidence>
<keyword evidence="5 8" id="KW-0732">Signal</keyword>
<dbReference type="PANTHER" id="PTHR10494:SF6">
    <property type="entry name" value="NOGGIN"/>
    <property type="match status" value="1"/>
</dbReference>
<evidence type="ECO:0000256" key="1">
    <source>
        <dbReference type="ARBA" id="ARBA00004613"/>
    </source>
</evidence>
<evidence type="ECO:0000256" key="4">
    <source>
        <dbReference type="ARBA" id="ARBA00022525"/>
    </source>
</evidence>
<feature type="chain" id="PRO_5019329849" evidence="8">
    <location>
        <begin position="23"/>
        <end position="279"/>
    </location>
</feature>
<comment type="similarity">
    <text evidence="2">Belongs to the noggin family.</text>
</comment>
<dbReference type="GO" id="GO:0001649">
    <property type="term" value="P:osteoblast differentiation"/>
    <property type="evidence" value="ECO:0007669"/>
    <property type="project" value="TreeGrafter"/>
</dbReference>
<dbReference type="InterPro" id="IPR008717">
    <property type="entry name" value="Noggin"/>
</dbReference>